<name>A0A5J4VJI4_9EUKA</name>
<gene>
    <name evidence="1" type="ORF">EZS28_021816</name>
</gene>
<protein>
    <submittedName>
        <fullName evidence="1">Uncharacterized protein</fullName>
    </submittedName>
</protein>
<sequence length="103" mass="11490">MGKKVEIKEGLNLKPGLNDCDPILSQSGSYIRYLLKLKFSIELLRLSIASYPINSPYLRFAGKIYFIESYEVVSQKTVKLSIAAGCIRLINQTDEIDIASGSM</sequence>
<dbReference type="AlphaFoldDB" id="A0A5J4VJI4"/>
<proteinExistence type="predicted"/>
<dbReference type="EMBL" id="SNRW01006658">
    <property type="protein sequence ID" value="KAA6382655.1"/>
    <property type="molecule type" value="Genomic_DNA"/>
</dbReference>
<organism evidence="1 2">
    <name type="scientific">Streblomastix strix</name>
    <dbReference type="NCBI Taxonomy" id="222440"/>
    <lineage>
        <taxon>Eukaryota</taxon>
        <taxon>Metamonada</taxon>
        <taxon>Preaxostyla</taxon>
        <taxon>Oxymonadida</taxon>
        <taxon>Streblomastigidae</taxon>
        <taxon>Streblomastix</taxon>
    </lineage>
</organism>
<accession>A0A5J4VJI4</accession>
<dbReference type="Proteomes" id="UP000324800">
    <property type="component" value="Unassembled WGS sequence"/>
</dbReference>
<reference evidence="1 2" key="1">
    <citation type="submission" date="2019-03" db="EMBL/GenBank/DDBJ databases">
        <title>Single cell metagenomics reveals metabolic interactions within the superorganism composed of flagellate Streblomastix strix and complex community of Bacteroidetes bacteria on its surface.</title>
        <authorList>
            <person name="Treitli S.C."/>
            <person name="Kolisko M."/>
            <person name="Husnik F."/>
            <person name="Keeling P."/>
            <person name="Hampl V."/>
        </authorList>
    </citation>
    <scope>NUCLEOTIDE SEQUENCE [LARGE SCALE GENOMIC DNA]</scope>
    <source>
        <strain evidence="1">ST1C</strain>
    </source>
</reference>
<comment type="caution">
    <text evidence="1">The sequence shown here is derived from an EMBL/GenBank/DDBJ whole genome shotgun (WGS) entry which is preliminary data.</text>
</comment>
<evidence type="ECO:0000313" key="2">
    <source>
        <dbReference type="Proteomes" id="UP000324800"/>
    </source>
</evidence>
<evidence type="ECO:0000313" key="1">
    <source>
        <dbReference type="EMBL" id="KAA6382655.1"/>
    </source>
</evidence>